<reference evidence="4" key="1">
    <citation type="journal article" date="2014" name="Int. J. Syst. Evol. Microbiol.">
        <title>Complete genome sequence of Corynebacterium casei LMG S-19264T (=DSM 44701T), isolated from a smear-ripened cheese.</title>
        <authorList>
            <consortium name="US DOE Joint Genome Institute (JGI-PGF)"/>
            <person name="Walter F."/>
            <person name="Albersmeier A."/>
            <person name="Kalinowski J."/>
            <person name="Ruckert C."/>
        </authorList>
    </citation>
    <scope>NUCLEOTIDE SEQUENCE</scope>
    <source>
        <strain evidence="4">NBRC 112290</strain>
    </source>
</reference>
<dbReference type="PANTHER" id="PTHR43333">
    <property type="entry name" value="2-HACID_DH_C DOMAIN-CONTAINING PROTEIN"/>
    <property type="match status" value="1"/>
</dbReference>
<evidence type="ECO:0000313" key="4">
    <source>
        <dbReference type="EMBL" id="GMA30406.1"/>
    </source>
</evidence>
<dbReference type="CDD" id="cd05300">
    <property type="entry name" value="2-Hacid_dh_1"/>
    <property type="match status" value="1"/>
</dbReference>
<dbReference type="SUPFAM" id="SSF51735">
    <property type="entry name" value="NAD(P)-binding Rossmann-fold domains"/>
    <property type="match status" value="1"/>
</dbReference>
<dbReference type="AlphaFoldDB" id="A0AA37XCN5"/>
<evidence type="ECO:0000256" key="2">
    <source>
        <dbReference type="ARBA" id="ARBA00023027"/>
    </source>
</evidence>
<proteinExistence type="predicted"/>
<comment type="caution">
    <text evidence="4">The sequence shown here is derived from an EMBL/GenBank/DDBJ whole genome shotgun (WGS) entry which is preliminary data.</text>
</comment>
<evidence type="ECO:0000259" key="3">
    <source>
        <dbReference type="Pfam" id="PF02826"/>
    </source>
</evidence>
<evidence type="ECO:0000256" key="1">
    <source>
        <dbReference type="ARBA" id="ARBA00023002"/>
    </source>
</evidence>
<keyword evidence="1" id="KW-0560">Oxidoreductase</keyword>
<dbReference type="Gene3D" id="3.40.50.720">
    <property type="entry name" value="NAD(P)-binding Rossmann-like Domain"/>
    <property type="match status" value="2"/>
</dbReference>
<dbReference type="RefSeq" id="WP_284249034.1">
    <property type="nucleotide sequence ID" value="NZ_BSUM01000001.1"/>
</dbReference>
<dbReference type="EMBL" id="BSUM01000001">
    <property type="protein sequence ID" value="GMA30406.1"/>
    <property type="molecule type" value="Genomic_DNA"/>
</dbReference>
<organism evidence="4 5">
    <name type="scientific">Litorihabitans aurantiacus</name>
    <dbReference type="NCBI Taxonomy" id="1930061"/>
    <lineage>
        <taxon>Bacteria</taxon>
        <taxon>Bacillati</taxon>
        <taxon>Actinomycetota</taxon>
        <taxon>Actinomycetes</taxon>
        <taxon>Micrococcales</taxon>
        <taxon>Beutenbergiaceae</taxon>
        <taxon>Litorihabitans</taxon>
    </lineage>
</organism>
<accession>A0AA37XCN5</accession>
<keyword evidence="2" id="KW-0520">NAD</keyword>
<dbReference type="InterPro" id="IPR036291">
    <property type="entry name" value="NAD(P)-bd_dom_sf"/>
</dbReference>
<dbReference type="Proteomes" id="UP001157161">
    <property type="component" value="Unassembled WGS sequence"/>
</dbReference>
<dbReference type="GO" id="GO:0016491">
    <property type="term" value="F:oxidoreductase activity"/>
    <property type="evidence" value="ECO:0007669"/>
    <property type="project" value="UniProtKB-KW"/>
</dbReference>
<dbReference type="Pfam" id="PF02826">
    <property type="entry name" value="2-Hacid_dh_C"/>
    <property type="match status" value="1"/>
</dbReference>
<feature type="domain" description="D-isomer specific 2-hydroxyacid dehydrogenase NAD-binding" evidence="3">
    <location>
        <begin position="114"/>
        <end position="285"/>
    </location>
</feature>
<sequence length="324" mass="34988">MSGGPVVLISENLASEMPDLLTRYPEARFVHVPLHGEEMRPEYLEAEVLFRSAMSDELFDAILEGAENLRWVQISAAGFDWMGGPKLERRVAEGLQITRSRTSYSDGIAEYVITAIMMAARGVGELMAAQERREWIRSTGREIAASRVLVLGTGAIGSAVAWRAAALGASVVGVSRSGSVAEHFERVVTTAQLDTELADADYVVLAMPLTPETQGLLGAERFALMPDHAVVVNVGRGALVDEAAMQDALNAGTIAGAVVDAFVEEPLPPESPWWTTANTIVTPHSSFRTTGMMSRLCADFCENFDLYLDDQPLVGTKKEPALGY</sequence>
<name>A0AA37XCN5_9MICO</name>
<dbReference type="InterPro" id="IPR006140">
    <property type="entry name" value="D-isomer_DH_NAD-bd"/>
</dbReference>
<gene>
    <name evidence="4" type="ORF">GCM10025875_03980</name>
</gene>
<keyword evidence="5" id="KW-1185">Reference proteome</keyword>
<dbReference type="SUPFAM" id="SSF52283">
    <property type="entry name" value="Formate/glycerate dehydrogenase catalytic domain-like"/>
    <property type="match status" value="1"/>
</dbReference>
<dbReference type="PANTHER" id="PTHR43333:SF1">
    <property type="entry name" value="D-ISOMER SPECIFIC 2-HYDROXYACID DEHYDROGENASE NAD-BINDING DOMAIN-CONTAINING PROTEIN"/>
    <property type="match status" value="1"/>
</dbReference>
<dbReference type="GO" id="GO:0051287">
    <property type="term" value="F:NAD binding"/>
    <property type="evidence" value="ECO:0007669"/>
    <property type="project" value="InterPro"/>
</dbReference>
<reference evidence="4" key="2">
    <citation type="submission" date="2023-02" db="EMBL/GenBank/DDBJ databases">
        <authorList>
            <person name="Sun Q."/>
            <person name="Mori K."/>
        </authorList>
    </citation>
    <scope>NUCLEOTIDE SEQUENCE</scope>
    <source>
        <strain evidence="4">NBRC 112290</strain>
    </source>
</reference>
<evidence type="ECO:0000313" key="5">
    <source>
        <dbReference type="Proteomes" id="UP001157161"/>
    </source>
</evidence>
<protein>
    <submittedName>
        <fullName evidence="4">Hydroxyacid dehydrogenase</fullName>
    </submittedName>
</protein>